<evidence type="ECO:0000313" key="3">
    <source>
        <dbReference type="Proteomes" id="UP000717328"/>
    </source>
</evidence>
<proteinExistence type="predicted"/>
<dbReference type="InterPro" id="IPR046496">
    <property type="entry name" value="DUF6589"/>
</dbReference>
<dbReference type="AlphaFoldDB" id="A0A9P7GK60"/>
<protein>
    <recommendedName>
        <fullName evidence="1">DUF6589 domain-containing protein</fullName>
    </recommendedName>
</protein>
<dbReference type="Pfam" id="PF20231">
    <property type="entry name" value="DUF6589"/>
    <property type="match status" value="1"/>
</dbReference>
<comment type="caution">
    <text evidence="2">The sequence shown here is derived from an EMBL/GenBank/DDBJ whole genome shotgun (WGS) entry which is preliminary data.</text>
</comment>
<keyword evidence="3" id="KW-1185">Reference proteome</keyword>
<evidence type="ECO:0000259" key="1">
    <source>
        <dbReference type="Pfam" id="PF20231"/>
    </source>
</evidence>
<evidence type="ECO:0000313" key="2">
    <source>
        <dbReference type="EMBL" id="KAG5650028.1"/>
    </source>
</evidence>
<organism evidence="2 3">
    <name type="scientific">Sphagnurus paluster</name>
    <dbReference type="NCBI Taxonomy" id="117069"/>
    <lineage>
        <taxon>Eukaryota</taxon>
        <taxon>Fungi</taxon>
        <taxon>Dikarya</taxon>
        <taxon>Basidiomycota</taxon>
        <taxon>Agaricomycotina</taxon>
        <taxon>Agaricomycetes</taxon>
        <taxon>Agaricomycetidae</taxon>
        <taxon>Agaricales</taxon>
        <taxon>Tricholomatineae</taxon>
        <taxon>Lyophyllaceae</taxon>
        <taxon>Sphagnurus</taxon>
    </lineage>
</organism>
<dbReference type="Proteomes" id="UP000717328">
    <property type="component" value="Unassembled WGS sequence"/>
</dbReference>
<sequence>MRVLLYVTELVQAVSNGDFGRIEDILPDLACMFQGGGSNNYSSEILHFLFNLKEVWTPEFANIIRDNMLVNVSGLPGRWMGIDLNIEHLIRYLKSLFAAKGIYANWDQLGNLSASIAQLQKIKSQVTRSMQTTYQGSTHEECDASVLVWRMADKVEELQLQDLVTNLRTKLVPDLRASGHNKFELSSLATFNKKLMEMIKGKAISGGEDDTILLLPTGFGNTVLENF</sequence>
<reference evidence="2" key="2">
    <citation type="submission" date="2021-10" db="EMBL/GenBank/DDBJ databases">
        <title>Phylogenomics reveals ancestral predisposition of the termite-cultivated fungus Termitomyces towards a domesticated lifestyle.</title>
        <authorList>
            <person name="Auxier B."/>
            <person name="Grum-Grzhimaylo A."/>
            <person name="Cardenas M.E."/>
            <person name="Lodge J.D."/>
            <person name="Laessoe T."/>
            <person name="Pedersen O."/>
            <person name="Smith M.E."/>
            <person name="Kuyper T.W."/>
            <person name="Franco-Molano E.A."/>
            <person name="Baroni T.J."/>
            <person name="Aanen D.K."/>
        </authorList>
    </citation>
    <scope>NUCLEOTIDE SEQUENCE</scope>
    <source>
        <strain evidence="2">D49</strain>
    </source>
</reference>
<name>A0A9P7GK60_9AGAR</name>
<feature type="domain" description="DUF6589" evidence="1">
    <location>
        <begin position="1"/>
        <end position="139"/>
    </location>
</feature>
<dbReference type="EMBL" id="JABCKI010000585">
    <property type="protein sequence ID" value="KAG5650028.1"/>
    <property type="molecule type" value="Genomic_DNA"/>
</dbReference>
<dbReference type="OrthoDB" id="3152464at2759"/>
<gene>
    <name evidence="2" type="ORF">H0H81_001033</name>
</gene>
<reference evidence="2" key="1">
    <citation type="submission" date="2021-02" db="EMBL/GenBank/DDBJ databases">
        <authorList>
            <person name="Nieuwenhuis M."/>
            <person name="Van De Peppel L.J.J."/>
        </authorList>
    </citation>
    <scope>NUCLEOTIDE SEQUENCE</scope>
    <source>
        <strain evidence="2">D49</strain>
    </source>
</reference>
<accession>A0A9P7GK60</accession>